<dbReference type="FunFam" id="3.90.1600.10:FF:000009">
    <property type="entry name" value="DNA polymerase"/>
    <property type="match status" value="1"/>
</dbReference>
<evidence type="ECO:0000256" key="3">
    <source>
        <dbReference type="ARBA" id="ARBA00022679"/>
    </source>
</evidence>
<evidence type="ECO:0000313" key="10">
    <source>
        <dbReference type="Proteomes" id="UP000274346"/>
    </source>
</evidence>
<dbReference type="AlphaFoldDB" id="A0A3P8JRY4"/>
<dbReference type="InterPro" id="IPR050240">
    <property type="entry name" value="DNA_pol_type-B"/>
</dbReference>
<feature type="domain" description="DNA-directed DNA polymerase family B multifunctional" evidence="8">
    <location>
        <begin position="67"/>
        <end position="126"/>
    </location>
</feature>
<dbReference type="InterPro" id="IPR036397">
    <property type="entry name" value="RNaseH_sf"/>
</dbReference>
<evidence type="ECO:0000256" key="5">
    <source>
        <dbReference type="ARBA" id="ARBA00022932"/>
    </source>
</evidence>
<evidence type="ECO:0000256" key="4">
    <source>
        <dbReference type="ARBA" id="ARBA00022695"/>
    </source>
</evidence>
<dbReference type="InterPro" id="IPR006134">
    <property type="entry name" value="DNA-dir_DNA_pol_B_multi_dom"/>
</dbReference>
<dbReference type="InterPro" id="IPR023211">
    <property type="entry name" value="DNA_pol_palm_dom_sf"/>
</dbReference>
<dbReference type="PRINTS" id="PR00106">
    <property type="entry name" value="DNAPOLB"/>
</dbReference>
<dbReference type="GO" id="GO:0009432">
    <property type="term" value="P:SOS response"/>
    <property type="evidence" value="ECO:0007669"/>
    <property type="project" value="TreeGrafter"/>
</dbReference>
<gene>
    <name evidence="9" type="primary">polB_2</name>
    <name evidence="9" type="ORF">NCTC13098_06242</name>
</gene>
<evidence type="ECO:0000256" key="2">
    <source>
        <dbReference type="ARBA" id="ARBA00012417"/>
    </source>
</evidence>
<dbReference type="GO" id="GO:0045004">
    <property type="term" value="P:DNA replication proofreading"/>
    <property type="evidence" value="ECO:0007669"/>
    <property type="project" value="TreeGrafter"/>
</dbReference>
<dbReference type="SUPFAM" id="SSF53098">
    <property type="entry name" value="Ribonuclease H-like"/>
    <property type="match status" value="1"/>
</dbReference>
<dbReference type="GO" id="GO:0000166">
    <property type="term" value="F:nucleotide binding"/>
    <property type="evidence" value="ECO:0007669"/>
    <property type="project" value="InterPro"/>
</dbReference>
<organism evidence="9 10">
    <name type="scientific">Raoultella terrigena</name>
    <name type="common">Klebsiella terrigena</name>
    <dbReference type="NCBI Taxonomy" id="577"/>
    <lineage>
        <taxon>Bacteria</taxon>
        <taxon>Pseudomonadati</taxon>
        <taxon>Pseudomonadota</taxon>
        <taxon>Gammaproteobacteria</taxon>
        <taxon>Enterobacterales</taxon>
        <taxon>Enterobacteriaceae</taxon>
        <taxon>Klebsiella/Raoultella group</taxon>
        <taxon>Raoultella</taxon>
    </lineage>
</organism>
<protein>
    <recommendedName>
        <fullName evidence="2">DNA-directed DNA polymerase</fullName>
        <ecNumber evidence="2">2.7.7.7</ecNumber>
    </recommendedName>
</protein>
<reference evidence="9 10" key="1">
    <citation type="submission" date="2018-12" db="EMBL/GenBank/DDBJ databases">
        <authorList>
            <consortium name="Pathogen Informatics"/>
        </authorList>
    </citation>
    <scope>NUCLEOTIDE SEQUENCE [LARGE SCALE GENOMIC DNA]</scope>
    <source>
        <strain evidence="9 10">NCTC13098</strain>
    </source>
</reference>
<proteinExistence type="inferred from homology"/>
<dbReference type="SUPFAM" id="SSF56672">
    <property type="entry name" value="DNA/RNA polymerases"/>
    <property type="match status" value="1"/>
</dbReference>
<comment type="catalytic activity">
    <reaction evidence="7">
        <text>DNA(n) + a 2'-deoxyribonucleoside 5'-triphosphate = DNA(n+1) + diphosphate</text>
        <dbReference type="Rhea" id="RHEA:22508"/>
        <dbReference type="Rhea" id="RHEA-COMP:17339"/>
        <dbReference type="Rhea" id="RHEA-COMP:17340"/>
        <dbReference type="ChEBI" id="CHEBI:33019"/>
        <dbReference type="ChEBI" id="CHEBI:61560"/>
        <dbReference type="ChEBI" id="CHEBI:173112"/>
        <dbReference type="EC" id="2.7.7.7"/>
    </reaction>
</comment>
<comment type="similarity">
    <text evidence="1">Belongs to the DNA polymerase type-B family.</text>
</comment>
<dbReference type="PANTHER" id="PTHR10322">
    <property type="entry name" value="DNA POLYMERASE CATALYTIC SUBUNIT"/>
    <property type="match status" value="1"/>
</dbReference>
<evidence type="ECO:0000259" key="8">
    <source>
        <dbReference type="Pfam" id="PF00136"/>
    </source>
</evidence>
<dbReference type="Gene3D" id="3.30.420.10">
    <property type="entry name" value="Ribonuclease H-like superfamily/Ribonuclease H"/>
    <property type="match status" value="1"/>
</dbReference>
<dbReference type="GO" id="GO:0003677">
    <property type="term" value="F:DNA binding"/>
    <property type="evidence" value="ECO:0007669"/>
    <property type="project" value="UniProtKB-KW"/>
</dbReference>
<evidence type="ECO:0000313" key="9">
    <source>
        <dbReference type="EMBL" id="VDR29818.1"/>
    </source>
</evidence>
<dbReference type="GO" id="GO:0003887">
    <property type="term" value="F:DNA-directed DNA polymerase activity"/>
    <property type="evidence" value="ECO:0007669"/>
    <property type="project" value="UniProtKB-KW"/>
</dbReference>
<dbReference type="Gene3D" id="1.10.287.690">
    <property type="entry name" value="Helix hairpin bin"/>
    <property type="match status" value="1"/>
</dbReference>
<dbReference type="InterPro" id="IPR043502">
    <property type="entry name" value="DNA/RNA_pol_sf"/>
</dbReference>
<dbReference type="GO" id="GO:0008296">
    <property type="term" value="F:3'-5'-DNA exonuclease activity"/>
    <property type="evidence" value="ECO:0007669"/>
    <property type="project" value="TreeGrafter"/>
</dbReference>
<dbReference type="KEGG" id="rtg:NCTC13098_06242"/>
<keyword evidence="5" id="KW-0239">DNA-directed DNA polymerase</keyword>
<keyword evidence="3 9" id="KW-0808">Transferase</keyword>
<evidence type="ECO:0000256" key="1">
    <source>
        <dbReference type="ARBA" id="ARBA00005755"/>
    </source>
</evidence>
<feature type="domain" description="DNA-directed DNA polymerase family B multifunctional" evidence="8">
    <location>
        <begin position="176"/>
        <end position="219"/>
    </location>
</feature>
<dbReference type="EC" id="2.7.7.7" evidence="2"/>
<evidence type="ECO:0000256" key="6">
    <source>
        <dbReference type="ARBA" id="ARBA00023125"/>
    </source>
</evidence>
<dbReference type="Gene3D" id="3.90.1600.10">
    <property type="entry name" value="Palm domain of DNA polymerase"/>
    <property type="match status" value="1"/>
</dbReference>
<dbReference type="InterPro" id="IPR006172">
    <property type="entry name" value="DNA-dir_DNA_pol_B"/>
</dbReference>
<dbReference type="InterPro" id="IPR012337">
    <property type="entry name" value="RNaseH-like_sf"/>
</dbReference>
<dbReference type="PANTHER" id="PTHR10322:SF23">
    <property type="entry name" value="DNA POLYMERASE DELTA CATALYTIC SUBUNIT"/>
    <property type="match status" value="1"/>
</dbReference>
<name>A0A3P8JRY4_RAOTE</name>
<dbReference type="Proteomes" id="UP000274346">
    <property type="component" value="Chromosome"/>
</dbReference>
<sequence>MDEIDRRFSEDKPALATYNLQDCELVTRIFQKTEIVPFLLERATVNGLPADRHGGSVAAFSHLYFPRMHRLGYVAPNLGEVPPQASPGGYVMDSRPGLYDSVLVLDYKSLYPSIIRTFLIDPVGLVEGGAQPDDEHSTEGFLGARFLPREALPAGYRRPDWHGRDDAKRHKNKPLSQALKIIMNAFYGVLGTSACRFFDPRLASSITMRGHAIMRQTKSAD</sequence>
<keyword evidence="6" id="KW-0238">DNA-binding</keyword>
<keyword evidence="4 9" id="KW-0548">Nucleotidyltransferase</keyword>
<dbReference type="EMBL" id="LR131271">
    <property type="protein sequence ID" value="VDR29818.1"/>
    <property type="molecule type" value="Genomic_DNA"/>
</dbReference>
<evidence type="ECO:0000256" key="7">
    <source>
        <dbReference type="ARBA" id="ARBA00049244"/>
    </source>
</evidence>
<dbReference type="Pfam" id="PF00136">
    <property type="entry name" value="DNA_pol_B"/>
    <property type="match status" value="2"/>
</dbReference>
<accession>A0A3P8JRY4</accession>